<comment type="caution">
    <text evidence="2">The sequence shown here is derived from an EMBL/GenBank/DDBJ whole genome shotgun (WGS) entry which is preliminary data.</text>
</comment>
<evidence type="ECO:0000256" key="1">
    <source>
        <dbReference type="SAM" id="MobiDB-lite"/>
    </source>
</evidence>
<sequence>MGGKGKSKGRGGRTPRERAGHDDRESVQKPEDAVADRVPIAERGVKGANRRGKHNKKKGAKDANDGRDDAGQATDKRIEKGAKKKRLRGGGSKAKGQDGHDDEAPAEAIPAFVHKMESMFHTDFTVTSSPGKRCVFFSESQFFKARSKGYISAALDCDKSHQTALSPFPLIINDLTYVVIFLRLNSIKYDLTKIIGLAPFFNTGRDIFASTKETVAFAARTNLCQDVLAYLGASAGGDGIVTYPCGGYLHKPAAEPSQAQIDSIDWDDYNTYRDLYDIFANPPHGLTSDNYFLRERLSFQQFFYLLLFGAWLDDDLWSDALEYVCEMYYGVDPADSILVRQLAYLESVYNSALSPDATAVLDRIFYSAERPADSWKQEFMRRALRDPSYYIAGANAEQLLMNASGSTCLAIRLDYGADIKEWKGSPGPASVSGITDYFNDDSDVSNAFLATLHYNFVPGTLFFPTAFSNFSSDLLNVNSSIDNFLVDRAFQGTWPGGKVLARDTFMQDVMLSVLREANDKAYITAP</sequence>
<feature type="compositionally biased region" description="Basic residues" evidence="1">
    <location>
        <begin position="1"/>
        <end position="13"/>
    </location>
</feature>
<feature type="non-terminal residue" evidence="2">
    <location>
        <position position="526"/>
    </location>
</feature>
<dbReference type="Proteomes" id="UP001189429">
    <property type="component" value="Unassembled WGS sequence"/>
</dbReference>
<proteinExistence type="predicted"/>
<protein>
    <submittedName>
        <fullName evidence="2">Uncharacterized protein</fullName>
    </submittedName>
</protein>
<reference evidence="2" key="1">
    <citation type="submission" date="2023-10" db="EMBL/GenBank/DDBJ databases">
        <authorList>
            <person name="Chen Y."/>
            <person name="Shah S."/>
            <person name="Dougan E. K."/>
            <person name="Thang M."/>
            <person name="Chan C."/>
        </authorList>
    </citation>
    <scope>NUCLEOTIDE SEQUENCE [LARGE SCALE GENOMIC DNA]</scope>
</reference>
<feature type="region of interest" description="Disordered" evidence="1">
    <location>
        <begin position="1"/>
        <end position="104"/>
    </location>
</feature>
<dbReference type="EMBL" id="CAUYUJ010011162">
    <property type="protein sequence ID" value="CAK0831263.1"/>
    <property type="molecule type" value="Genomic_DNA"/>
</dbReference>
<keyword evidence="3" id="KW-1185">Reference proteome</keyword>
<feature type="compositionally biased region" description="Basic and acidic residues" evidence="1">
    <location>
        <begin position="14"/>
        <end position="45"/>
    </location>
</feature>
<organism evidence="2 3">
    <name type="scientific">Prorocentrum cordatum</name>
    <dbReference type="NCBI Taxonomy" id="2364126"/>
    <lineage>
        <taxon>Eukaryota</taxon>
        <taxon>Sar</taxon>
        <taxon>Alveolata</taxon>
        <taxon>Dinophyceae</taxon>
        <taxon>Prorocentrales</taxon>
        <taxon>Prorocentraceae</taxon>
        <taxon>Prorocentrum</taxon>
    </lineage>
</organism>
<evidence type="ECO:0000313" key="2">
    <source>
        <dbReference type="EMBL" id="CAK0831263.1"/>
    </source>
</evidence>
<gene>
    <name evidence="2" type="ORF">PCOR1329_LOCUS29621</name>
</gene>
<feature type="compositionally biased region" description="Basic residues" evidence="1">
    <location>
        <begin position="48"/>
        <end position="59"/>
    </location>
</feature>
<name>A0ABN9SHW0_9DINO</name>
<feature type="compositionally biased region" description="Basic and acidic residues" evidence="1">
    <location>
        <begin position="60"/>
        <end position="81"/>
    </location>
</feature>
<accession>A0ABN9SHW0</accession>
<evidence type="ECO:0000313" key="3">
    <source>
        <dbReference type="Proteomes" id="UP001189429"/>
    </source>
</evidence>